<dbReference type="NCBIfam" id="TIGR02861">
    <property type="entry name" value="SASP_H"/>
    <property type="match status" value="1"/>
</dbReference>
<dbReference type="InterPro" id="IPR012610">
    <property type="entry name" value="SASP_SspH"/>
</dbReference>
<comment type="subcellular location">
    <subcellularLocation>
        <location evidence="1">Spore core</location>
    </subcellularLocation>
</comment>
<proteinExistence type="inferred from homology"/>
<dbReference type="GO" id="GO:0030435">
    <property type="term" value="P:sporulation resulting in formation of a cellular spore"/>
    <property type="evidence" value="ECO:0007669"/>
    <property type="project" value="UniProtKB-KW"/>
</dbReference>
<dbReference type="Pfam" id="PF08141">
    <property type="entry name" value="SspH"/>
    <property type="match status" value="1"/>
</dbReference>
<dbReference type="GO" id="GO:0042601">
    <property type="term" value="C:endospore-forming forespore"/>
    <property type="evidence" value="ECO:0007669"/>
    <property type="project" value="InterPro"/>
</dbReference>
<sequence>MEMQRAIHIFASPDTIKVHLAGQPVWIEELDHANGMATVQVGSRPANTMTVSVDRLQEGE</sequence>
<accession>A0A4P8XTL0</accession>
<dbReference type="Proteomes" id="UP000300879">
    <property type="component" value="Chromosome"/>
</dbReference>
<comment type="similarity">
    <text evidence="2">Belongs to the SspH family.</text>
</comment>
<keyword evidence="3" id="KW-0749">Sporulation</keyword>
<evidence type="ECO:0000256" key="2">
    <source>
        <dbReference type="ARBA" id="ARBA00006573"/>
    </source>
</evidence>
<dbReference type="OrthoDB" id="1683648at2"/>
<reference evidence="4 5" key="1">
    <citation type="submission" date="2019-05" db="EMBL/GenBank/DDBJ databases">
        <authorList>
            <person name="Chen C."/>
        </authorList>
    </citation>
    <scope>NUCLEOTIDE SEQUENCE [LARGE SCALE GENOMIC DNA]</scope>
    <source>
        <strain evidence="4 5">HB172198</strain>
    </source>
</reference>
<dbReference type="EMBL" id="CP040396">
    <property type="protein sequence ID" value="QCT04059.1"/>
    <property type="molecule type" value="Genomic_DNA"/>
</dbReference>
<evidence type="ECO:0000313" key="5">
    <source>
        <dbReference type="Proteomes" id="UP000300879"/>
    </source>
</evidence>
<evidence type="ECO:0000313" key="4">
    <source>
        <dbReference type="EMBL" id="QCT04059.1"/>
    </source>
</evidence>
<dbReference type="GO" id="GO:0030436">
    <property type="term" value="P:asexual sporulation"/>
    <property type="evidence" value="ECO:0007669"/>
    <property type="project" value="InterPro"/>
</dbReference>
<name>A0A4P8XTL0_9BACL</name>
<gene>
    <name evidence="4" type="ORF">E6C60_3348</name>
</gene>
<keyword evidence="5" id="KW-1185">Reference proteome</keyword>
<dbReference type="KEGG" id="palo:E6C60_3348"/>
<evidence type="ECO:0000256" key="3">
    <source>
        <dbReference type="ARBA" id="ARBA00022969"/>
    </source>
</evidence>
<dbReference type="RefSeq" id="WP_138226835.1">
    <property type="nucleotide sequence ID" value="NZ_CP040396.1"/>
</dbReference>
<evidence type="ECO:0000256" key="1">
    <source>
        <dbReference type="ARBA" id="ARBA00004288"/>
    </source>
</evidence>
<protein>
    <submittedName>
        <fullName evidence="4">Small acid-soluble spore protein, H-type</fullName>
    </submittedName>
</protein>
<dbReference type="AlphaFoldDB" id="A0A4P8XTL0"/>
<organism evidence="4 5">
    <name type="scientific">Paenibacillus algicola</name>
    <dbReference type="NCBI Taxonomy" id="2565926"/>
    <lineage>
        <taxon>Bacteria</taxon>
        <taxon>Bacillati</taxon>
        <taxon>Bacillota</taxon>
        <taxon>Bacilli</taxon>
        <taxon>Bacillales</taxon>
        <taxon>Paenibacillaceae</taxon>
        <taxon>Paenibacillus</taxon>
    </lineage>
</organism>